<dbReference type="AlphaFoldDB" id="A0A8T0YQF0"/>
<organism evidence="1 6">
    <name type="scientific">Phytophthora cactorum</name>
    <dbReference type="NCBI Taxonomy" id="29920"/>
    <lineage>
        <taxon>Eukaryota</taxon>
        <taxon>Sar</taxon>
        <taxon>Stramenopiles</taxon>
        <taxon>Oomycota</taxon>
        <taxon>Peronosporomycetes</taxon>
        <taxon>Peronosporales</taxon>
        <taxon>Peronosporaceae</taxon>
        <taxon>Phytophthora</taxon>
    </lineage>
</organism>
<dbReference type="Proteomes" id="UP000697107">
    <property type="component" value="Unassembled WGS sequence"/>
</dbReference>
<dbReference type="EMBL" id="RCMK01001275">
    <property type="protein sequence ID" value="KAG2898010.1"/>
    <property type="molecule type" value="Genomic_DNA"/>
</dbReference>
<accession>A0A8T0YQF0</accession>
<gene>
    <name evidence="1" type="ORF">PC113_g14527</name>
    <name evidence="2" type="ORF">PC115_g20444</name>
    <name evidence="3" type="ORF">PC117_g22674</name>
    <name evidence="4" type="ORF">PC118_g20586</name>
    <name evidence="5" type="ORF">PC129_g19837</name>
</gene>
<evidence type="ECO:0000313" key="1">
    <source>
        <dbReference type="EMBL" id="KAG2853022.1"/>
    </source>
</evidence>
<evidence type="ECO:0000313" key="3">
    <source>
        <dbReference type="EMBL" id="KAG2898010.1"/>
    </source>
</evidence>
<dbReference type="EMBL" id="RCML01001263">
    <property type="protein sequence ID" value="KAG2964000.1"/>
    <property type="molecule type" value="Genomic_DNA"/>
</dbReference>
<proteinExistence type="predicted"/>
<sequence length="80" mass="9032">MVEYPIMASHLRPSANIVHTPVFEAALVKICNDSKLTASEARAVQRLVNGTEDECWQEEGAVGRQLRHRYPLRRKTAADE</sequence>
<dbReference type="Proteomes" id="UP000760860">
    <property type="component" value="Unassembled WGS sequence"/>
</dbReference>
<dbReference type="VEuPathDB" id="FungiDB:PC110_g11592"/>
<evidence type="ECO:0000313" key="5">
    <source>
        <dbReference type="EMBL" id="KAG3209144.1"/>
    </source>
</evidence>
<reference evidence="1" key="1">
    <citation type="submission" date="2018-10" db="EMBL/GenBank/DDBJ databases">
        <title>Effector identification in a new, highly contiguous assembly of the strawberry crown rot pathogen Phytophthora cactorum.</title>
        <authorList>
            <person name="Armitage A.D."/>
            <person name="Nellist C.F."/>
            <person name="Bates H."/>
            <person name="Vickerstaff R.J."/>
            <person name="Harrison R.J."/>
        </authorList>
    </citation>
    <scope>NUCLEOTIDE SEQUENCE</scope>
    <source>
        <strain evidence="1">15-7</strain>
        <strain evidence="2">4032</strain>
        <strain evidence="3">4040</strain>
        <strain evidence="4">P415</strain>
        <strain evidence="5">P421</strain>
    </source>
</reference>
<evidence type="ECO:0000313" key="2">
    <source>
        <dbReference type="EMBL" id="KAG2887156.1"/>
    </source>
</evidence>
<name>A0A8T0YQF0_9STRA</name>
<comment type="caution">
    <text evidence="1">The sequence shown here is derived from an EMBL/GenBank/DDBJ whole genome shotgun (WGS) entry which is preliminary data.</text>
</comment>
<protein>
    <submittedName>
        <fullName evidence="1">Uncharacterized protein</fullName>
    </submittedName>
</protein>
<evidence type="ECO:0000313" key="4">
    <source>
        <dbReference type="EMBL" id="KAG2964000.1"/>
    </source>
</evidence>
<dbReference type="Proteomes" id="UP000735874">
    <property type="component" value="Unassembled WGS sequence"/>
</dbReference>
<dbReference type="Proteomes" id="UP000774804">
    <property type="component" value="Unassembled WGS sequence"/>
</dbReference>
<dbReference type="EMBL" id="RCMG01000504">
    <property type="protein sequence ID" value="KAG2853022.1"/>
    <property type="molecule type" value="Genomic_DNA"/>
</dbReference>
<dbReference type="EMBL" id="RCMV01001323">
    <property type="protein sequence ID" value="KAG3209144.1"/>
    <property type="molecule type" value="Genomic_DNA"/>
</dbReference>
<evidence type="ECO:0000313" key="6">
    <source>
        <dbReference type="Proteomes" id="UP000735874"/>
    </source>
</evidence>
<dbReference type="Proteomes" id="UP000736787">
    <property type="component" value="Unassembled WGS sequence"/>
</dbReference>
<dbReference type="EMBL" id="RCMI01001288">
    <property type="protein sequence ID" value="KAG2887156.1"/>
    <property type="molecule type" value="Genomic_DNA"/>
</dbReference>